<accession>A0ABN7ZUW4</accession>
<evidence type="ECO:0000313" key="1">
    <source>
        <dbReference type="EMBL" id="CAG9612447.1"/>
    </source>
</evidence>
<dbReference type="EMBL" id="CAKJTI010000006">
    <property type="protein sequence ID" value="CAG9612447.1"/>
    <property type="molecule type" value="Genomic_DNA"/>
</dbReference>
<evidence type="ECO:0000313" key="2">
    <source>
        <dbReference type="Proteomes" id="UP000789423"/>
    </source>
</evidence>
<sequence>MNFGGFEVLIVSAKYVNPLVNALNRNVSKVTMAVLVNIYN</sequence>
<organism evidence="1 2">
    <name type="scientific">Bacillus rhizoplanae</name>
    <dbReference type="NCBI Taxonomy" id="2880966"/>
    <lineage>
        <taxon>Bacteria</taxon>
        <taxon>Bacillati</taxon>
        <taxon>Bacillota</taxon>
        <taxon>Bacilli</taxon>
        <taxon>Bacillales</taxon>
        <taxon>Bacillaceae</taxon>
        <taxon>Bacillus</taxon>
    </lineage>
</organism>
<name>A0ABN7ZUW4_9BACI</name>
<gene>
    <name evidence="1" type="ORF">BACCIP111899_01624</name>
</gene>
<dbReference type="Proteomes" id="UP000789423">
    <property type="component" value="Unassembled WGS sequence"/>
</dbReference>
<comment type="caution">
    <text evidence="1">The sequence shown here is derived from an EMBL/GenBank/DDBJ whole genome shotgun (WGS) entry which is preliminary data.</text>
</comment>
<proteinExistence type="predicted"/>
<reference evidence="1 2" key="1">
    <citation type="submission" date="2021-10" db="EMBL/GenBank/DDBJ databases">
        <authorList>
            <person name="Criscuolo A."/>
        </authorList>
    </citation>
    <scope>NUCLEOTIDE SEQUENCE [LARGE SCALE GENOMIC DNA]</scope>
    <source>
        <strain evidence="2">CIP 111899</strain>
    </source>
</reference>
<keyword evidence="2" id="KW-1185">Reference proteome</keyword>
<protein>
    <submittedName>
        <fullName evidence="1">Uncharacterized protein</fullName>
    </submittedName>
</protein>